<dbReference type="Proteomes" id="UP001500301">
    <property type="component" value="Unassembled WGS sequence"/>
</dbReference>
<dbReference type="PROSITE" id="PS50043">
    <property type="entry name" value="HTH_LUXR_2"/>
    <property type="match status" value="1"/>
</dbReference>
<comment type="caution">
    <text evidence="5">The sequence shown here is derived from an EMBL/GenBank/DDBJ whole genome shotgun (WGS) entry which is preliminary data.</text>
</comment>
<gene>
    <name evidence="5" type="ORF">GCM10022263_39080</name>
</gene>
<sequence length="831" mass="90644">MATLPALRSDTVARPRVQECVDACVQRTPLTIVTAPSGFGKTTAVAEWARTRDDLVWVSASAVADSFTIVRGCLLAALPEPVQARLAARDPEEPPPDSIDLLAWLSEPRVLVIDDAHVLDAEAVRHTLASEALLASGLVTVVLIGQPGLEQSFAREVAAGRACVVRAADLAFDVADIAELLSLSGTPNEIDPVAVREETGGWPVAVRLRVLGGESTPDLTVADTSYDQLIGDYIEYVVLERLPEDQRTFVLEASTCARVTEPLVRRLTGRDDSAALLAQCYRAGIFLDRFAGAGEEEIYRWHDTFVAHAHAIRQRRDPQRARELHLVAAHALVKQYPAAAVEQALLAQAPSLAADIIRGSWLGLLLASQTTTLQRLCLSLPEELHEDPDILLIRACCCDIAGEQDAAEALRRRAAASATADSAASEFVRCFSELYLLSDPFEKAGAADRAYEVLAAHGSSTDAYALFLLGWVELRLRRDPERAIEVLSAATRVAAAEGNDDLVARAHANLAFALTYGGHFGAAVGALDAIDDARIVRSDWETFDGGLAICSRGFVHFWRGELHQALAYFGQMVREGGNDGSFLGLGRVYYAMTVAALGREVSYDEAEYNLSLVSNHDRHGVPWESYKRVAAARLLEARGKAEAALEVAESLLNRERMPLTHVLIAETYRRLGEPSLAHIALQRIDRRSRPPYAHVYALATAAALNAERGQQIEAHRFLERALLVAQPEASWFPFLSRDAVLTDLIASHPRSGHSELLLAEVARLRSAMADAPGESLTAREQEILHYLRTSMTTQEIADELHLSLNTIKTHLRAIYRKLGVANRRGAVRLMG</sequence>
<dbReference type="PANTHER" id="PTHR44688:SF16">
    <property type="entry name" value="DNA-BINDING TRANSCRIPTIONAL ACTIVATOR DEVR_DOSR"/>
    <property type="match status" value="1"/>
</dbReference>
<dbReference type="PANTHER" id="PTHR44688">
    <property type="entry name" value="DNA-BINDING TRANSCRIPTIONAL ACTIVATOR DEVR_DOSR"/>
    <property type="match status" value="1"/>
</dbReference>
<protein>
    <submittedName>
        <fullName evidence="5">LuxR C-terminal-related transcriptional regulator</fullName>
    </submittedName>
</protein>
<evidence type="ECO:0000256" key="1">
    <source>
        <dbReference type="ARBA" id="ARBA00023015"/>
    </source>
</evidence>
<keyword evidence="2" id="KW-0238">DNA-binding</keyword>
<dbReference type="EMBL" id="BAABBB010000023">
    <property type="protein sequence ID" value="GAA3548221.1"/>
    <property type="molecule type" value="Genomic_DNA"/>
</dbReference>
<name>A0ABP6WBE7_9ACTN</name>
<dbReference type="InterPro" id="IPR049945">
    <property type="entry name" value="AAA_22"/>
</dbReference>
<evidence type="ECO:0000313" key="6">
    <source>
        <dbReference type="Proteomes" id="UP001500301"/>
    </source>
</evidence>
<dbReference type="Pfam" id="PF00196">
    <property type="entry name" value="GerE"/>
    <property type="match status" value="1"/>
</dbReference>
<reference evidence="6" key="1">
    <citation type="journal article" date="2019" name="Int. J. Syst. Evol. Microbiol.">
        <title>The Global Catalogue of Microorganisms (GCM) 10K type strain sequencing project: providing services to taxonomists for standard genome sequencing and annotation.</title>
        <authorList>
            <consortium name="The Broad Institute Genomics Platform"/>
            <consortium name="The Broad Institute Genome Sequencing Center for Infectious Disease"/>
            <person name="Wu L."/>
            <person name="Ma J."/>
        </authorList>
    </citation>
    <scope>NUCLEOTIDE SEQUENCE [LARGE SCALE GENOMIC DNA]</scope>
    <source>
        <strain evidence="6">JCM 17460</strain>
    </source>
</reference>
<evidence type="ECO:0000256" key="3">
    <source>
        <dbReference type="ARBA" id="ARBA00023163"/>
    </source>
</evidence>
<dbReference type="SUPFAM" id="SSF48452">
    <property type="entry name" value="TPR-like"/>
    <property type="match status" value="1"/>
</dbReference>
<organism evidence="5 6">
    <name type="scientific">Nocardioides daeguensis</name>
    <dbReference type="NCBI Taxonomy" id="908359"/>
    <lineage>
        <taxon>Bacteria</taxon>
        <taxon>Bacillati</taxon>
        <taxon>Actinomycetota</taxon>
        <taxon>Actinomycetes</taxon>
        <taxon>Propionibacteriales</taxon>
        <taxon>Nocardioidaceae</taxon>
        <taxon>Nocardioides</taxon>
    </lineage>
</organism>
<accession>A0ABP6WBE7</accession>
<dbReference type="InterPro" id="IPR059106">
    <property type="entry name" value="WHD_MalT"/>
</dbReference>
<dbReference type="InterPro" id="IPR011990">
    <property type="entry name" value="TPR-like_helical_dom_sf"/>
</dbReference>
<dbReference type="Gene3D" id="1.10.10.10">
    <property type="entry name" value="Winged helix-like DNA-binding domain superfamily/Winged helix DNA-binding domain"/>
    <property type="match status" value="1"/>
</dbReference>
<dbReference type="Pfam" id="PF13401">
    <property type="entry name" value="AAA_22"/>
    <property type="match status" value="1"/>
</dbReference>
<dbReference type="SMART" id="SM00421">
    <property type="entry name" value="HTH_LUXR"/>
    <property type="match status" value="1"/>
</dbReference>
<feature type="domain" description="HTH luxR-type" evidence="4">
    <location>
        <begin position="769"/>
        <end position="831"/>
    </location>
</feature>
<dbReference type="InterPro" id="IPR027417">
    <property type="entry name" value="P-loop_NTPase"/>
</dbReference>
<dbReference type="PRINTS" id="PR00038">
    <property type="entry name" value="HTHLUXR"/>
</dbReference>
<evidence type="ECO:0000259" key="4">
    <source>
        <dbReference type="PROSITE" id="PS50043"/>
    </source>
</evidence>
<proteinExistence type="predicted"/>
<keyword evidence="3" id="KW-0804">Transcription</keyword>
<keyword evidence="6" id="KW-1185">Reference proteome</keyword>
<dbReference type="SUPFAM" id="SSF52540">
    <property type="entry name" value="P-loop containing nucleoside triphosphate hydrolases"/>
    <property type="match status" value="1"/>
</dbReference>
<dbReference type="Gene3D" id="1.25.40.10">
    <property type="entry name" value="Tetratricopeptide repeat domain"/>
    <property type="match status" value="1"/>
</dbReference>
<dbReference type="SUPFAM" id="SSF46894">
    <property type="entry name" value="C-terminal effector domain of the bipartite response regulators"/>
    <property type="match status" value="1"/>
</dbReference>
<dbReference type="CDD" id="cd06170">
    <property type="entry name" value="LuxR_C_like"/>
    <property type="match status" value="1"/>
</dbReference>
<evidence type="ECO:0000313" key="5">
    <source>
        <dbReference type="EMBL" id="GAA3548221.1"/>
    </source>
</evidence>
<dbReference type="Pfam" id="PF25873">
    <property type="entry name" value="WHD_MalT"/>
    <property type="match status" value="1"/>
</dbReference>
<dbReference type="InterPro" id="IPR000792">
    <property type="entry name" value="Tscrpt_reg_LuxR_C"/>
</dbReference>
<evidence type="ECO:0000256" key="2">
    <source>
        <dbReference type="ARBA" id="ARBA00023125"/>
    </source>
</evidence>
<dbReference type="InterPro" id="IPR036388">
    <property type="entry name" value="WH-like_DNA-bd_sf"/>
</dbReference>
<dbReference type="InterPro" id="IPR016032">
    <property type="entry name" value="Sig_transdc_resp-reg_C-effctor"/>
</dbReference>
<keyword evidence="1" id="KW-0805">Transcription regulation</keyword>